<evidence type="ECO:0000313" key="3">
    <source>
        <dbReference type="Proteomes" id="UP001201262"/>
    </source>
</evidence>
<dbReference type="RefSeq" id="XP_046077757.1">
    <property type="nucleotide sequence ID" value="XM_046222610.1"/>
</dbReference>
<gene>
    <name evidence="2" type="ORF">BGW36DRAFT_8175</name>
</gene>
<protein>
    <submittedName>
        <fullName evidence="2">Uncharacterized protein</fullName>
    </submittedName>
</protein>
<evidence type="ECO:0000256" key="1">
    <source>
        <dbReference type="SAM" id="Phobius"/>
    </source>
</evidence>
<feature type="transmembrane region" description="Helical" evidence="1">
    <location>
        <begin position="30"/>
        <end position="52"/>
    </location>
</feature>
<keyword evidence="3" id="KW-1185">Reference proteome</keyword>
<sequence>MPFSQELQNTSSVGELVPIPSQKLLEMSTVALCMTLTIPFNGLFHVSIAHLLSLVGMAPGSSASMVMLEYVAFTWCAMVTVSIFNAAFAVR</sequence>
<feature type="transmembrane region" description="Helical" evidence="1">
    <location>
        <begin position="72"/>
        <end position="90"/>
    </location>
</feature>
<comment type="caution">
    <text evidence="2">The sequence shown here is derived from an EMBL/GenBank/DDBJ whole genome shotgun (WGS) entry which is preliminary data.</text>
</comment>
<dbReference type="EMBL" id="JAJTJA010000001">
    <property type="protein sequence ID" value="KAH8705136.1"/>
    <property type="molecule type" value="Genomic_DNA"/>
</dbReference>
<proteinExistence type="predicted"/>
<dbReference type="AlphaFoldDB" id="A0AAD4L4Y8"/>
<organism evidence="2 3">
    <name type="scientific">Talaromyces proteolyticus</name>
    <dbReference type="NCBI Taxonomy" id="1131652"/>
    <lineage>
        <taxon>Eukaryota</taxon>
        <taxon>Fungi</taxon>
        <taxon>Dikarya</taxon>
        <taxon>Ascomycota</taxon>
        <taxon>Pezizomycotina</taxon>
        <taxon>Eurotiomycetes</taxon>
        <taxon>Eurotiomycetidae</taxon>
        <taxon>Eurotiales</taxon>
        <taxon>Trichocomaceae</taxon>
        <taxon>Talaromyces</taxon>
        <taxon>Talaromyces sect. Bacilispori</taxon>
    </lineage>
</organism>
<keyword evidence="1" id="KW-0472">Membrane</keyword>
<reference evidence="2" key="1">
    <citation type="submission" date="2021-12" db="EMBL/GenBank/DDBJ databases">
        <title>Convergent genome expansion in fungi linked to evolution of root-endophyte symbiosis.</title>
        <authorList>
            <consortium name="DOE Joint Genome Institute"/>
            <person name="Ke Y.-H."/>
            <person name="Bonito G."/>
            <person name="Liao H.-L."/>
            <person name="Looney B."/>
            <person name="Rojas-Flechas A."/>
            <person name="Nash J."/>
            <person name="Hameed K."/>
            <person name="Schadt C."/>
            <person name="Martin F."/>
            <person name="Crous P.W."/>
            <person name="Miettinen O."/>
            <person name="Magnuson J.K."/>
            <person name="Labbe J."/>
            <person name="Jacobson D."/>
            <person name="Doktycz M.J."/>
            <person name="Veneault-Fourrey C."/>
            <person name="Kuo A."/>
            <person name="Mondo S."/>
            <person name="Calhoun S."/>
            <person name="Riley R."/>
            <person name="Ohm R."/>
            <person name="LaButti K."/>
            <person name="Andreopoulos B."/>
            <person name="Pangilinan J."/>
            <person name="Nolan M."/>
            <person name="Tritt A."/>
            <person name="Clum A."/>
            <person name="Lipzen A."/>
            <person name="Daum C."/>
            <person name="Barry K."/>
            <person name="Grigoriev I.V."/>
            <person name="Vilgalys R."/>
        </authorList>
    </citation>
    <scope>NUCLEOTIDE SEQUENCE</scope>
    <source>
        <strain evidence="2">PMI_201</strain>
    </source>
</reference>
<accession>A0AAD4L4Y8</accession>
<evidence type="ECO:0000313" key="2">
    <source>
        <dbReference type="EMBL" id="KAH8705136.1"/>
    </source>
</evidence>
<name>A0AAD4L4Y8_9EURO</name>
<dbReference type="GeneID" id="70252896"/>
<keyword evidence="1" id="KW-0812">Transmembrane</keyword>
<dbReference type="Proteomes" id="UP001201262">
    <property type="component" value="Unassembled WGS sequence"/>
</dbReference>
<keyword evidence="1" id="KW-1133">Transmembrane helix</keyword>